<comment type="caution">
    <text evidence="1">The sequence shown here is derived from an EMBL/GenBank/DDBJ whole genome shotgun (WGS) entry which is preliminary data.</text>
</comment>
<keyword evidence="2" id="KW-1185">Reference proteome</keyword>
<dbReference type="AlphaFoldDB" id="A0ABD5V854"/>
<dbReference type="EMBL" id="JBHSXQ010000004">
    <property type="protein sequence ID" value="MFC6906324.1"/>
    <property type="molecule type" value="Genomic_DNA"/>
</dbReference>
<accession>A0ABD5V854</accession>
<evidence type="ECO:0000313" key="2">
    <source>
        <dbReference type="Proteomes" id="UP001596312"/>
    </source>
</evidence>
<dbReference type="RefSeq" id="WP_340604880.1">
    <property type="nucleotide sequence ID" value="NZ_JBBMXV010000004.1"/>
</dbReference>
<gene>
    <name evidence="1" type="ORF">ACFQGH_14100</name>
</gene>
<reference evidence="1 2" key="1">
    <citation type="journal article" date="2019" name="Int. J. Syst. Evol. Microbiol.">
        <title>The Global Catalogue of Microorganisms (GCM) 10K type strain sequencing project: providing services to taxonomists for standard genome sequencing and annotation.</title>
        <authorList>
            <consortium name="The Broad Institute Genomics Platform"/>
            <consortium name="The Broad Institute Genome Sequencing Center for Infectious Disease"/>
            <person name="Wu L."/>
            <person name="Ma J."/>
        </authorList>
    </citation>
    <scope>NUCLEOTIDE SEQUENCE [LARGE SCALE GENOMIC DNA]</scope>
    <source>
        <strain evidence="1 2">CGMCC 1.3240</strain>
    </source>
</reference>
<proteinExistence type="predicted"/>
<dbReference type="Proteomes" id="UP001596312">
    <property type="component" value="Unassembled WGS sequence"/>
</dbReference>
<name>A0ABD5V854_9EURY</name>
<evidence type="ECO:0000313" key="1">
    <source>
        <dbReference type="EMBL" id="MFC6906324.1"/>
    </source>
</evidence>
<sequence length="58" mass="6507">MFRAILPEGEFDCESYEQTDQGVELYTGDGELIAFVPYANLVAILNEEVESADDRSVF</sequence>
<protein>
    <submittedName>
        <fullName evidence="1">Uncharacterized protein</fullName>
    </submittedName>
</protein>
<organism evidence="1 2">
    <name type="scientific">Halalkalicoccus tibetensis</name>
    <dbReference type="NCBI Taxonomy" id="175632"/>
    <lineage>
        <taxon>Archaea</taxon>
        <taxon>Methanobacteriati</taxon>
        <taxon>Methanobacteriota</taxon>
        <taxon>Stenosarchaea group</taxon>
        <taxon>Halobacteria</taxon>
        <taxon>Halobacteriales</taxon>
        <taxon>Halococcaceae</taxon>
        <taxon>Halalkalicoccus</taxon>
    </lineage>
</organism>